<dbReference type="FunFam" id="1.10.40.30:FF:000001">
    <property type="entry name" value="Argininosuccinate lyase"/>
    <property type="match status" value="1"/>
</dbReference>
<dbReference type="FunFam" id="1.20.200.10:FF:000015">
    <property type="entry name" value="argininosuccinate lyase isoform X2"/>
    <property type="match status" value="2"/>
</dbReference>
<dbReference type="InterPro" id="IPR020557">
    <property type="entry name" value="Fumarate_lyase_CS"/>
</dbReference>
<comment type="similarity">
    <text evidence="1">Belongs to the lyase 1 family. Argininosuccinate lyase subfamily.</text>
</comment>
<evidence type="ECO:0000313" key="5">
    <source>
        <dbReference type="Proteomes" id="UP000694701"/>
    </source>
</evidence>
<dbReference type="Ensembl" id="ENSCCRT00020043963.1">
    <property type="protein sequence ID" value="ENSCCRP00020040293.1"/>
    <property type="gene ID" value="ENSCCRG00020017960.1"/>
</dbReference>
<dbReference type="Pfam" id="PF00206">
    <property type="entry name" value="Lyase_1"/>
    <property type="match status" value="3"/>
</dbReference>
<dbReference type="CDD" id="cd01359">
    <property type="entry name" value="Argininosuccinate_lyase"/>
    <property type="match status" value="1"/>
</dbReference>
<evidence type="ECO:0000256" key="1">
    <source>
        <dbReference type="ARBA" id="ARBA00010755"/>
    </source>
</evidence>
<dbReference type="PROSITE" id="PS00163">
    <property type="entry name" value="FUMARATE_LYASES"/>
    <property type="match status" value="1"/>
</dbReference>
<dbReference type="HAMAP" id="MF_00006">
    <property type="entry name" value="Arg_succ_lyase"/>
    <property type="match status" value="1"/>
</dbReference>
<dbReference type="SUPFAM" id="SSF48557">
    <property type="entry name" value="L-aspartase-like"/>
    <property type="match status" value="1"/>
</dbReference>
<evidence type="ECO:0000259" key="3">
    <source>
        <dbReference type="Pfam" id="PF14698"/>
    </source>
</evidence>
<feature type="domain" description="Argininosuccinate lyase C-terminal" evidence="3">
    <location>
        <begin position="329"/>
        <end position="396"/>
    </location>
</feature>
<feature type="domain" description="Fumarate lyase N-terminal" evidence="2">
    <location>
        <begin position="12"/>
        <end position="98"/>
    </location>
</feature>
<feature type="domain" description="Fumarate lyase N-terminal" evidence="2">
    <location>
        <begin position="99"/>
        <end position="196"/>
    </location>
</feature>
<dbReference type="GO" id="GO:0005829">
    <property type="term" value="C:cytosol"/>
    <property type="evidence" value="ECO:0007669"/>
    <property type="project" value="TreeGrafter"/>
</dbReference>
<sequence length="425" mass="47654">MASSEGNKLWGGRFVGNADPILEKFNASISYDQRLWEVDIKGSKAYVKALQKAGLVTQNEMEQILTGLDKVFDEWSKGEFKIKPGDEDIHTANERRLKVATDARLWLRDAITTLKELALQLISTMVERAAVEIEILCPGYTHMQRAQPIRWSHWILSHAAALSRDVERLEDIRKRVNVMPLGSGAIAGNPFNIDRELLRKAEFLFWGSMCLTHLSKMAEDLILYSTKEFSFITLTDAYSTGSILMPQKKNADSLELIRSKAGRVFGRCAGFLMTLKGLPSTYNKDLQEDKEAMFDTYDTVHAVLQVATGVISTLKVNQPAMEGALSPDMLATDLAYYLVRKGMPFREAHSCAGKAVYIAESKNIHLSKLTVEDLQTVSPLFDKDVSSVWDYTKSVEQYSAPGGTARSSVTAQIEHFRTWLQAQKQ</sequence>
<dbReference type="InterPro" id="IPR029419">
    <property type="entry name" value="Arg_succ_lyase_C"/>
</dbReference>
<dbReference type="Gene3D" id="1.10.275.10">
    <property type="entry name" value="Fumarase/aspartase (N-terminal domain)"/>
    <property type="match status" value="2"/>
</dbReference>
<dbReference type="InterPro" id="IPR009049">
    <property type="entry name" value="Argininosuccinate_lyase"/>
</dbReference>
<dbReference type="Pfam" id="PF14698">
    <property type="entry name" value="ASL_C2"/>
    <property type="match status" value="1"/>
</dbReference>
<dbReference type="PANTHER" id="PTHR43814:SF1">
    <property type="entry name" value="ARGININOSUCCINATE LYASE"/>
    <property type="match status" value="1"/>
</dbReference>
<dbReference type="InterPro" id="IPR022761">
    <property type="entry name" value="Fumarate_lyase_N"/>
</dbReference>
<proteinExistence type="inferred from homology"/>
<reference evidence="4" key="1">
    <citation type="submission" date="2025-08" db="UniProtKB">
        <authorList>
            <consortium name="Ensembl"/>
        </authorList>
    </citation>
    <scope>IDENTIFICATION</scope>
</reference>
<dbReference type="Gene3D" id="1.10.40.30">
    <property type="entry name" value="Fumarase/aspartase (C-terminal domain)"/>
    <property type="match status" value="1"/>
</dbReference>
<dbReference type="InterPro" id="IPR000362">
    <property type="entry name" value="Fumarate_lyase_fam"/>
</dbReference>
<feature type="domain" description="Fumarate lyase N-terminal" evidence="2">
    <location>
        <begin position="201"/>
        <end position="266"/>
    </location>
</feature>
<dbReference type="Proteomes" id="UP000694701">
    <property type="component" value="Unplaced"/>
</dbReference>
<dbReference type="GO" id="GO:0004056">
    <property type="term" value="F:argininosuccinate lyase activity"/>
    <property type="evidence" value="ECO:0007669"/>
    <property type="project" value="InterPro"/>
</dbReference>
<dbReference type="InterPro" id="IPR024083">
    <property type="entry name" value="Fumarase/histidase_N"/>
</dbReference>
<dbReference type="PRINTS" id="PR00149">
    <property type="entry name" value="FUMRATELYASE"/>
</dbReference>
<dbReference type="PANTHER" id="PTHR43814">
    <property type="entry name" value="ARGININOSUCCINATE LYASE"/>
    <property type="match status" value="1"/>
</dbReference>
<evidence type="ECO:0000259" key="2">
    <source>
        <dbReference type="Pfam" id="PF00206"/>
    </source>
</evidence>
<dbReference type="PRINTS" id="PR00145">
    <property type="entry name" value="ARGSUCLYASE"/>
</dbReference>
<dbReference type="Gene3D" id="1.20.200.10">
    <property type="entry name" value="Fumarase/aspartase (Central domain)"/>
    <property type="match status" value="2"/>
</dbReference>
<name>A0A8C2EFE5_CYPCA</name>
<dbReference type="InterPro" id="IPR008948">
    <property type="entry name" value="L-Aspartase-like"/>
</dbReference>
<evidence type="ECO:0000313" key="4">
    <source>
        <dbReference type="Ensembl" id="ENSCCRP00020040293.1"/>
    </source>
</evidence>
<accession>A0A8C2EFE5</accession>
<dbReference type="GO" id="GO:0042450">
    <property type="term" value="P:L-arginine biosynthetic process via ornithine"/>
    <property type="evidence" value="ECO:0007669"/>
    <property type="project" value="InterPro"/>
</dbReference>
<dbReference type="AlphaFoldDB" id="A0A8C2EFE5"/>
<protein>
    <submittedName>
        <fullName evidence="4">Argininosuccinate lyase</fullName>
    </submittedName>
</protein>
<organism evidence="4 5">
    <name type="scientific">Cyprinus carpio</name>
    <name type="common">Common carp</name>
    <dbReference type="NCBI Taxonomy" id="7962"/>
    <lineage>
        <taxon>Eukaryota</taxon>
        <taxon>Metazoa</taxon>
        <taxon>Chordata</taxon>
        <taxon>Craniata</taxon>
        <taxon>Vertebrata</taxon>
        <taxon>Euteleostomi</taxon>
        <taxon>Actinopterygii</taxon>
        <taxon>Neopterygii</taxon>
        <taxon>Teleostei</taxon>
        <taxon>Ostariophysi</taxon>
        <taxon>Cypriniformes</taxon>
        <taxon>Cyprinidae</taxon>
        <taxon>Cyprininae</taxon>
        <taxon>Cyprinus</taxon>
    </lineage>
</organism>